<protein>
    <submittedName>
        <fullName evidence="1">Uncharacterized protein</fullName>
    </submittedName>
</protein>
<evidence type="ECO:0000313" key="1">
    <source>
        <dbReference type="EMBL" id="MBX65580.1"/>
    </source>
</evidence>
<dbReference type="EMBL" id="GGEC01085096">
    <property type="protein sequence ID" value="MBX65580.1"/>
    <property type="molecule type" value="Transcribed_RNA"/>
</dbReference>
<accession>A0A2P2QEW2</accession>
<reference evidence="1" key="1">
    <citation type="submission" date="2018-02" db="EMBL/GenBank/DDBJ databases">
        <title>Rhizophora mucronata_Transcriptome.</title>
        <authorList>
            <person name="Meera S.P."/>
            <person name="Sreeshan A."/>
            <person name="Augustine A."/>
        </authorList>
    </citation>
    <scope>NUCLEOTIDE SEQUENCE</scope>
    <source>
        <tissue evidence="1">Leaf</tissue>
    </source>
</reference>
<proteinExistence type="predicted"/>
<sequence>MSPWIMSLNKYVSSSGPASTKTGKSPLI</sequence>
<name>A0A2P2QEW2_RHIMU</name>
<organism evidence="1">
    <name type="scientific">Rhizophora mucronata</name>
    <name type="common">Asiatic mangrove</name>
    <dbReference type="NCBI Taxonomy" id="61149"/>
    <lineage>
        <taxon>Eukaryota</taxon>
        <taxon>Viridiplantae</taxon>
        <taxon>Streptophyta</taxon>
        <taxon>Embryophyta</taxon>
        <taxon>Tracheophyta</taxon>
        <taxon>Spermatophyta</taxon>
        <taxon>Magnoliopsida</taxon>
        <taxon>eudicotyledons</taxon>
        <taxon>Gunneridae</taxon>
        <taxon>Pentapetalae</taxon>
        <taxon>rosids</taxon>
        <taxon>fabids</taxon>
        <taxon>Malpighiales</taxon>
        <taxon>Rhizophoraceae</taxon>
        <taxon>Rhizophora</taxon>
    </lineage>
</organism>
<dbReference type="AlphaFoldDB" id="A0A2P2QEW2"/>